<dbReference type="Gene3D" id="1.10.1200.10">
    <property type="entry name" value="ACP-like"/>
    <property type="match status" value="1"/>
</dbReference>
<organism evidence="2 3">
    <name type="scientific">Colletotrichum destructivum</name>
    <dbReference type="NCBI Taxonomy" id="34406"/>
    <lineage>
        <taxon>Eukaryota</taxon>
        <taxon>Fungi</taxon>
        <taxon>Dikarya</taxon>
        <taxon>Ascomycota</taxon>
        <taxon>Pezizomycotina</taxon>
        <taxon>Sordariomycetes</taxon>
        <taxon>Hypocreomycetidae</taxon>
        <taxon>Glomerellales</taxon>
        <taxon>Glomerellaceae</taxon>
        <taxon>Colletotrichum</taxon>
        <taxon>Colletotrichum destructivum species complex</taxon>
    </lineage>
</organism>
<proteinExistence type="predicted"/>
<protein>
    <submittedName>
        <fullName evidence="2">Phosphopantetheine binding ACP domain, alpha/Beta hydrolase, ACP-like superfamily</fullName>
    </submittedName>
</protein>
<sequence>MPRAAAPRHSDLHSGGWDGNTCMKWILARPLQPTCMRAASSASSLIIADIGIDSLLMTSVANGIRAGLGVQIPLLALMETQTVDELTTIFALESPFHGMDNIPDCSMQQYCSFFVDAIHRVQPTGLYMLGGWSISGGFAYDLCTPSPLRFDGTGGTKVSLDLVWSAQGDFSLFSAKVLRSELE</sequence>
<dbReference type="AlphaFoldDB" id="A0AAX4I6M7"/>
<reference evidence="3" key="1">
    <citation type="journal article" date="2023" name="bioRxiv">
        <title>Complete genome of the Medicago anthracnose fungus, Colletotrichum destructivum, reveals a mini-chromosome-like region within a core chromosome.</title>
        <authorList>
            <person name="Lapalu N."/>
            <person name="Simon A."/>
            <person name="Lu A."/>
            <person name="Plaumann P.-L."/>
            <person name="Amselem J."/>
            <person name="Pigne S."/>
            <person name="Auger A."/>
            <person name="Koch C."/>
            <person name="Dallery J.-F."/>
            <person name="O'Connell R.J."/>
        </authorList>
    </citation>
    <scope>NUCLEOTIDE SEQUENCE [LARGE SCALE GENOMIC DNA]</scope>
    <source>
        <strain evidence="3">CBS 520.97</strain>
    </source>
</reference>
<evidence type="ECO:0000313" key="2">
    <source>
        <dbReference type="EMBL" id="WQF79047.1"/>
    </source>
</evidence>
<dbReference type="KEGG" id="cdet:87940564"/>
<dbReference type="SUPFAM" id="SSF47336">
    <property type="entry name" value="ACP-like"/>
    <property type="match status" value="1"/>
</dbReference>
<dbReference type="GeneID" id="87940564"/>
<name>A0AAX4I6M7_9PEZI</name>
<accession>A0AAX4I6M7</accession>
<evidence type="ECO:0000313" key="3">
    <source>
        <dbReference type="Proteomes" id="UP001322277"/>
    </source>
</evidence>
<keyword evidence="3" id="KW-1185">Reference proteome</keyword>
<dbReference type="InterPro" id="IPR009081">
    <property type="entry name" value="PP-bd_ACP"/>
</dbReference>
<gene>
    <name evidence="2" type="ORF">CDEST_04061</name>
</gene>
<evidence type="ECO:0000259" key="1">
    <source>
        <dbReference type="Pfam" id="PF00550"/>
    </source>
</evidence>
<feature type="domain" description="Carrier" evidence="1">
    <location>
        <begin position="48"/>
        <end position="87"/>
    </location>
</feature>
<dbReference type="SUPFAM" id="SSF53474">
    <property type="entry name" value="alpha/beta-Hydrolases"/>
    <property type="match status" value="1"/>
</dbReference>
<dbReference type="InterPro" id="IPR029058">
    <property type="entry name" value="AB_hydrolase_fold"/>
</dbReference>
<dbReference type="EMBL" id="CP137307">
    <property type="protein sequence ID" value="WQF79047.1"/>
    <property type="molecule type" value="Genomic_DNA"/>
</dbReference>
<dbReference type="Gene3D" id="3.40.50.1820">
    <property type="entry name" value="alpha/beta hydrolase"/>
    <property type="match status" value="1"/>
</dbReference>
<dbReference type="InterPro" id="IPR036736">
    <property type="entry name" value="ACP-like_sf"/>
</dbReference>
<dbReference type="Proteomes" id="UP001322277">
    <property type="component" value="Chromosome 3"/>
</dbReference>
<dbReference type="RefSeq" id="XP_062776271.1">
    <property type="nucleotide sequence ID" value="XM_062920220.1"/>
</dbReference>
<dbReference type="Pfam" id="PF00550">
    <property type="entry name" value="PP-binding"/>
    <property type="match status" value="1"/>
</dbReference>